<keyword evidence="12" id="KW-1185">Reference proteome</keyword>
<dbReference type="InterPro" id="IPR022644">
    <property type="entry name" value="De-COase2_N"/>
</dbReference>
<dbReference type="InterPro" id="IPR009006">
    <property type="entry name" value="Ala_racemase/Decarboxylase_C"/>
</dbReference>
<dbReference type="PANTHER" id="PTHR11482:SF6">
    <property type="entry name" value="ORNITHINE DECARBOXYLASE 1-RELATED"/>
    <property type="match status" value="1"/>
</dbReference>
<evidence type="ECO:0000256" key="5">
    <source>
        <dbReference type="ARBA" id="ARBA00034115"/>
    </source>
</evidence>
<organism evidence="11 12">
    <name type="scientific">Vanrija albida</name>
    <dbReference type="NCBI Taxonomy" id="181172"/>
    <lineage>
        <taxon>Eukaryota</taxon>
        <taxon>Fungi</taxon>
        <taxon>Dikarya</taxon>
        <taxon>Basidiomycota</taxon>
        <taxon>Agaricomycotina</taxon>
        <taxon>Tremellomycetes</taxon>
        <taxon>Trichosporonales</taxon>
        <taxon>Trichosporonaceae</taxon>
        <taxon>Vanrija</taxon>
    </lineage>
</organism>
<dbReference type="PRINTS" id="PR01179">
    <property type="entry name" value="ODADCRBXLASE"/>
</dbReference>
<dbReference type="Gene3D" id="2.40.37.10">
    <property type="entry name" value="Lyase, Ornithine Decarboxylase, Chain A, domain 1"/>
    <property type="match status" value="1"/>
</dbReference>
<evidence type="ECO:0000256" key="9">
    <source>
        <dbReference type="SAM" id="MobiDB-lite"/>
    </source>
</evidence>
<dbReference type="EMBL" id="JBBXJM010000001">
    <property type="protein sequence ID" value="KAL1413483.1"/>
    <property type="molecule type" value="Genomic_DNA"/>
</dbReference>
<dbReference type="InterPro" id="IPR022653">
    <property type="entry name" value="De-COase2_pyr-phos_BS"/>
</dbReference>
<evidence type="ECO:0000256" key="6">
    <source>
        <dbReference type="ARBA" id="ARBA00034138"/>
    </source>
</evidence>
<comment type="caution">
    <text evidence="11">The sequence shown here is derived from an EMBL/GenBank/DDBJ whole genome shotgun (WGS) entry which is preliminary data.</text>
</comment>
<accession>A0ABR3QFI0</accession>
<dbReference type="Gene3D" id="3.20.20.10">
    <property type="entry name" value="Alanine racemase"/>
    <property type="match status" value="1"/>
</dbReference>
<reference evidence="11 12" key="1">
    <citation type="submission" date="2023-08" db="EMBL/GenBank/DDBJ databases">
        <title>Annotated Genome Sequence of Vanrija albida AlHP1.</title>
        <authorList>
            <person name="Herzog R."/>
        </authorList>
    </citation>
    <scope>NUCLEOTIDE SEQUENCE [LARGE SCALE GENOMIC DNA]</scope>
    <source>
        <strain evidence="11 12">AlHP1</strain>
    </source>
</reference>
<feature type="compositionally biased region" description="Low complexity" evidence="9">
    <location>
        <begin position="49"/>
        <end position="76"/>
    </location>
</feature>
<feature type="region of interest" description="Disordered" evidence="9">
    <location>
        <begin position="1"/>
        <end position="34"/>
    </location>
</feature>
<feature type="compositionally biased region" description="Polar residues" evidence="9">
    <location>
        <begin position="1"/>
        <end position="13"/>
    </location>
</feature>
<name>A0ABR3QFI0_9TREE</name>
<dbReference type="EC" id="4.1.1.17" evidence="6"/>
<feature type="domain" description="Orn/DAP/Arg decarboxylase 2 N-terminal" evidence="10">
    <location>
        <begin position="130"/>
        <end position="364"/>
    </location>
</feature>
<gene>
    <name evidence="11" type="primary">SPE1</name>
    <name evidence="11" type="ORF">Q8F55_001257</name>
</gene>
<comment type="similarity">
    <text evidence="2">Belongs to the Orn/Lys/Arg decarboxylase class-II family.</text>
</comment>
<dbReference type="InterPro" id="IPR029066">
    <property type="entry name" value="PLP-binding_barrel"/>
</dbReference>
<comment type="subunit">
    <text evidence="7">Homodimer. Only the dimer is catalytically active, as the active sites are constructed of residues from both monomers.</text>
</comment>
<dbReference type="PROSITE" id="PS00878">
    <property type="entry name" value="ODR_DC_2_1"/>
    <property type="match status" value="1"/>
</dbReference>
<evidence type="ECO:0000256" key="1">
    <source>
        <dbReference type="ARBA" id="ARBA00001933"/>
    </source>
</evidence>
<dbReference type="GeneID" id="95982300"/>
<dbReference type="InterPro" id="IPR002433">
    <property type="entry name" value="Orn_de-COase"/>
</dbReference>
<evidence type="ECO:0000259" key="10">
    <source>
        <dbReference type="Pfam" id="PF02784"/>
    </source>
</evidence>
<dbReference type="SUPFAM" id="SSF51419">
    <property type="entry name" value="PLP-binding barrel"/>
    <property type="match status" value="1"/>
</dbReference>
<dbReference type="GO" id="GO:0004586">
    <property type="term" value="F:ornithine decarboxylase activity"/>
    <property type="evidence" value="ECO:0007669"/>
    <property type="project" value="UniProtKB-EC"/>
</dbReference>
<dbReference type="CDD" id="cd00622">
    <property type="entry name" value="PLPDE_III_ODC"/>
    <property type="match status" value="1"/>
</dbReference>
<comment type="catalytic activity">
    <reaction evidence="8">
        <text>L-ornithine + H(+) = putrescine + CO2</text>
        <dbReference type="Rhea" id="RHEA:22964"/>
        <dbReference type="ChEBI" id="CHEBI:15378"/>
        <dbReference type="ChEBI" id="CHEBI:16526"/>
        <dbReference type="ChEBI" id="CHEBI:46911"/>
        <dbReference type="ChEBI" id="CHEBI:326268"/>
        <dbReference type="EC" id="4.1.1.17"/>
    </reaction>
</comment>
<dbReference type="InterPro" id="IPR000183">
    <property type="entry name" value="Orn/DAP/Arg_de-COase"/>
</dbReference>
<evidence type="ECO:0000256" key="7">
    <source>
        <dbReference type="ARBA" id="ARBA00046672"/>
    </source>
</evidence>
<dbReference type="Proteomes" id="UP001565368">
    <property type="component" value="Unassembled WGS sequence"/>
</dbReference>
<evidence type="ECO:0000256" key="3">
    <source>
        <dbReference type="ARBA" id="ARBA00022898"/>
    </source>
</evidence>
<evidence type="ECO:0000256" key="2">
    <source>
        <dbReference type="ARBA" id="ARBA00008872"/>
    </source>
</evidence>
<evidence type="ECO:0000313" key="11">
    <source>
        <dbReference type="EMBL" id="KAL1413483.1"/>
    </source>
</evidence>
<evidence type="ECO:0000256" key="8">
    <source>
        <dbReference type="ARBA" id="ARBA00049127"/>
    </source>
</evidence>
<sequence>MHGDVNVTSTLTVARSPRDGGQKTHTMSSTLTETRRRVGVVRTQPWDDAAPTAQASSAAELARALSEQQPQPRLRLNPPPVRAQRAPHAVLNTPVSDAAVHALVDEIVAQRMASAAEGHDESAFFAADLGAIYDAVQTWRASPIGDRVELFYAVKCNPSPMVLHLLSLLGTSFDCASTAEFNAVLALPSAPSPDRVIFANPCKPASFIRNAAAAGVDMMTFDNADELHKIKRAHPGAKLVLRILTDDSKSLCRLGLKFGAPLDTCASLLALAKQLELNVIGVSFHVGSGCKDKAQFADAVWRAKKVFGMAEKAGYDFKFLDIGGGFERETFADMSEVVKESLDLYFPAEEGVRVIAEPGRFLVSSAFTLATSIIARRRALDAPAADAAADTSSPEVMYYINDGVYGSFNCIMFDHQIVHPYPLTIGAEPAPSAARPAFPPPPNVQLERDLTVQLGYADNERASVWGPTCDSIDCVRSLVHLPRGVEVGDWIGWGEMGAYTLCAASTFNGFDRSPVHWTTGGDTVNGRKVRAVLDAFEQQ</sequence>
<evidence type="ECO:0000256" key="4">
    <source>
        <dbReference type="ARBA" id="ARBA00023239"/>
    </source>
</evidence>
<protein>
    <recommendedName>
        <fullName evidence="6">ornithine decarboxylase</fullName>
        <ecNumber evidence="6">4.1.1.17</ecNumber>
    </recommendedName>
</protein>
<dbReference type="PANTHER" id="PTHR11482">
    <property type="entry name" value="ARGININE/DIAMINOPIMELATE/ORNITHINE DECARBOXYLASE"/>
    <property type="match status" value="1"/>
</dbReference>
<evidence type="ECO:0000313" key="12">
    <source>
        <dbReference type="Proteomes" id="UP001565368"/>
    </source>
</evidence>
<dbReference type="RefSeq" id="XP_069213427.1">
    <property type="nucleotide sequence ID" value="XM_069349883.1"/>
</dbReference>
<dbReference type="PRINTS" id="PR01182">
    <property type="entry name" value="ORNDCRBXLASE"/>
</dbReference>
<comment type="cofactor">
    <cofactor evidence="1">
        <name>pyridoxal 5'-phosphate</name>
        <dbReference type="ChEBI" id="CHEBI:597326"/>
    </cofactor>
</comment>
<keyword evidence="3" id="KW-0663">Pyridoxal phosphate</keyword>
<dbReference type="Pfam" id="PF02784">
    <property type="entry name" value="Orn_Arg_deC_N"/>
    <property type="match status" value="1"/>
</dbReference>
<proteinExistence type="inferred from homology"/>
<keyword evidence="4 11" id="KW-0456">Lyase</keyword>
<feature type="region of interest" description="Disordered" evidence="9">
    <location>
        <begin position="46"/>
        <end position="78"/>
    </location>
</feature>
<comment type="pathway">
    <text evidence="5">Amine and polyamine biosynthesis; putrescine biosynthesis via L-ornithine pathway; putrescine from L-ornithine: step 1/1.</text>
</comment>
<dbReference type="SUPFAM" id="SSF50621">
    <property type="entry name" value="Alanine racemase C-terminal domain-like"/>
    <property type="match status" value="1"/>
</dbReference>